<feature type="transmembrane region" description="Helical" evidence="8">
    <location>
        <begin position="381"/>
        <end position="400"/>
    </location>
</feature>
<comment type="caution">
    <text evidence="11">The sequence shown here is derived from an EMBL/GenBank/DDBJ whole genome shotgun (WGS) entry which is preliminary data.</text>
</comment>
<evidence type="ECO:0000313" key="15">
    <source>
        <dbReference type="Proteomes" id="UP000663855"/>
    </source>
</evidence>
<feature type="transmembrane region" description="Helical" evidence="8">
    <location>
        <begin position="160"/>
        <end position="180"/>
    </location>
</feature>
<feature type="transmembrane region" description="Helical" evidence="8">
    <location>
        <begin position="328"/>
        <end position="346"/>
    </location>
</feature>
<dbReference type="GO" id="GO:0008519">
    <property type="term" value="F:ammonium channel activity"/>
    <property type="evidence" value="ECO:0007669"/>
    <property type="project" value="InterPro"/>
</dbReference>
<feature type="domain" description="Ammonium transporter AmtB-like" evidence="9">
    <location>
        <begin position="74"/>
        <end position="473"/>
    </location>
</feature>
<evidence type="ECO:0000313" key="10">
    <source>
        <dbReference type="EMBL" id="CAF1342449.1"/>
    </source>
</evidence>
<protein>
    <recommendedName>
        <fullName evidence="8">Ammonium transporter</fullName>
    </recommendedName>
</protein>
<evidence type="ECO:0000313" key="12">
    <source>
        <dbReference type="EMBL" id="CAF3782518.1"/>
    </source>
</evidence>
<feature type="transmembrane region" description="Helical" evidence="8">
    <location>
        <begin position="104"/>
        <end position="123"/>
    </location>
</feature>
<keyword evidence="3 8" id="KW-0813">Transport</keyword>
<comment type="similarity">
    <text evidence="2 8">Belongs to the ammonia transporter channel (TC 1.A.11.2) family.</text>
</comment>
<evidence type="ECO:0000256" key="4">
    <source>
        <dbReference type="ARBA" id="ARBA00022692"/>
    </source>
</evidence>
<evidence type="ECO:0000256" key="8">
    <source>
        <dbReference type="RuleBase" id="RU362002"/>
    </source>
</evidence>
<dbReference type="Proteomes" id="UP000663834">
    <property type="component" value="Unassembled WGS sequence"/>
</dbReference>
<dbReference type="PROSITE" id="PS01219">
    <property type="entry name" value="AMMONIUM_TRANSP"/>
    <property type="match status" value="1"/>
</dbReference>
<dbReference type="Proteomes" id="UP000676336">
    <property type="component" value="Unassembled WGS sequence"/>
</dbReference>
<evidence type="ECO:0000259" key="9">
    <source>
        <dbReference type="Pfam" id="PF00909"/>
    </source>
</evidence>
<sequence length="534" mass="58523">MGKKKVHLAAVQQKKVSDLWWFTGQTIGSPRFWESVTRPAKPRVLPSFHHILENTIMLHTNQTADCINTGDTTWVLISSILVLSMMPALAFFEAGLLKSINTVSLVTQIIGGASILSVMWHLIGYTLVFGHTYRGIIGDFDNILMLNVPYDSCSRHAPNIPAALFGFFQMMFAAISPLLITGAFAERLKYKAFVIFIIGWELFIYYPVAHWIWGEGWLNTKFEAQDFAGGMVIHTTSGVSALICGIVLGQRKDFDKYNGEFPPSNLPLAALGGALLWTAWFGFNAGSALQSGSLAVSTVVATQRSAVCSGVIWLIISWIRHKPSATAVLNGVIAGLAGITPASGYIDPQYGAVIGVILGFTSYSSILLFKQKLRIDDALDVSSVHGVTGMIGSIAIGLFGQKSFNKDGKDGLLFGNHSPYLLGVQVMSVVVTGLWSALITIILLKIIDKIVGLKIEHDEELGLDEEEHGEQAYGWRHSLVSDALTEEQIHSIVRGSVNHHIQNEQRRLSLIPTNNKPIIIRRPRSDISKLEETL</sequence>
<dbReference type="InterPro" id="IPR001905">
    <property type="entry name" value="Ammonium_transpt"/>
</dbReference>
<dbReference type="EMBL" id="CAJOBH010000807">
    <property type="protein sequence ID" value="CAF3818677.1"/>
    <property type="molecule type" value="Genomic_DNA"/>
</dbReference>
<evidence type="ECO:0000313" key="11">
    <source>
        <dbReference type="EMBL" id="CAF1544606.1"/>
    </source>
</evidence>
<dbReference type="EMBL" id="CAJNOV010014237">
    <property type="protein sequence ID" value="CAF1544606.1"/>
    <property type="molecule type" value="Genomic_DNA"/>
</dbReference>
<dbReference type="Proteomes" id="UP000681720">
    <property type="component" value="Unassembled WGS sequence"/>
</dbReference>
<keyword evidence="4 8" id="KW-0812">Transmembrane</keyword>
<accession>A0A815W8F2</accession>
<reference evidence="11" key="1">
    <citation type="submission" date="2021-02" db="EMBL/GenBank/DDBJ databases">
        <authorList>
            <person name="Nowell W R."/>
        </authorList>
    </citation>
    <scope>NUCLEOTIDE SEQUENCE</scope>
</reference>
<evidence type="ECO:0000256" key="3">
    <source>
        <dbReference type="ARBA" id="ARBA00022448"/>
    </source>
</evidence>
<keyword evidence="5 8" id="KW-1133">Transmembrane helix</keyword>
<organism evidence="11 15">
    <name type="scientific">Rotaria magnacalcarata</name>
    <dbReference type="NCBI Taxonomy" id="392030"/>
    <lineage>
        <taxon>Eukaryota</taxon>
        <taxon>Metazoa</taxon>
        <taxon>Spiralia</taxon>
        <taxon>Gnathifera</taxon>
        <taxon>Rotifera</taxon>
        <taxon>Eurotatoria</taxon>
        <taxon>Bdelloidea</taxon>
        <taxon>Philodinida</taxon>
        <taxon>Philodinidae</taxon>
        <taxon>Rotaria</taxon>
    </lineage>
</organism>
<keyword evidence="7 8" id="KW-0924">Ammonia transport</keyword>
<dbReference type="OrthoDB" id="534912at2759"/>
<dbReference type="PANTHER" id="PTHR43029:SF21">
    <property type="entry name" value="AMMONIUM TRANSPORTER 1"/>
    <property type="match status" value="1"/>
</dbReference>
<dbReference type="InterPro" id="IPR029020">
    <property type="entry name" value="Ammonium/urea_transptr"/>
</dbReference>
<dbReference type="Proteomes" id="UP000663855">
    <property type="component" value="Unassembled WGS sequence"/>
</dbReference>
<dbReference type="Proteomes" id="UP000681967">
    <property type="component" value="Unassembled WGS sequence"/>
</dbReference>
<feature type="transmembrane region" description="Helical" evidence="8">
    <location>
        <begin position="268"/>
        <end position="289"/>
    </location>
</feature>
<evidence type="ECO:0000256" key="5">
    <source>
        <dbReference type="ARBA" id="ARBA00022989"/>
    </source>
</evidence>
<evidence type="ECO:0000256" key="1">
    <source>
        <dbReference type="ARBA" id="ARBA00004141"/>
    </source>
</evidence>
<feature type="transmembrane region" description="Helical" evidence="8">
    <location>
        <begin position="74"/>
        <end position="92"/>
    </location>
</feature>
<feature type="transmembrane region" description="Helical" evidence="8">
    <location>
        <begin position="295"/>
        <end position="316"/>
    </location>
</feature>
<dbReference type="GO" id="GO:0005886">
    <property type="term" value="C:plasma membrane"/>
    <property type="evidence" value="ECO:0007669"/>
    <property type="project" value="UniProtKB-SubCell"/>
</dbReference>
<proteinExistence type="inferred from homology"/>
<evidence type="ECO:0000256" key="2">
    <source>
        <dbReference type="ARBA" id="ARBA00005887"/>
    </source>
</evidence>
<dbReference type="PANTHER" id="PTHR43029">
    <property type="entry name" value="AMMONIUM TRANSPORTER MEP2"/>
    <property type="match status" value="1"/>
</dbReference>
<evidence type="ECO:0000256" key="7">
    <source>
        <dbReference type="ARBA" id="ARBA00023177"/>
    </source>
</evidence>
<gene>
    <name evidence="14" type="ORF">BYL167_LOCUS3975</name>
    <name evidence="11" type="ORF">CJN711_LOCUS29954</name>
    <name evidence="13" type="ORF">GIL414_LOCUS687</name>
    <name evidence="10" type="ORF">KQP761_LOCUS6808</name>
    <name evidence="12" type="ORF">SMN809_LOCUS208</name>
</gene>
<feature type="transmembrane region" description="Helical" evidence="8">
    <location>
        <begin position="420"/>
        <end position="444"/>
    </location>
</feature>
<dbReference type="SUPFAM" id="SSF111352">
    <property type="entry name" value="Ammonium transporter"/>
    <property type="match status" value="1"/>
</dbReference>
<dbReference type="NCBIfam" id="TIGR00836">
    <property type="entry name" value="amt"/>
    <property type="match status" value="1"/>
</dbReference>
<dbReference type="EMBL" id="CAJOBJ010000088">
    <property type="protein sequence ID" value="CAF3793591.1"/>
    <property type="molecule type" value="Genomic_DNA"/>
</dbReference>
<evidence type="ECO:0000256" key="6">
    <source>
        <dbReference type="ARBA" id="ARBA00023136"/>
    </source>
</evidence>
<dbReference type="Gene3D" id="1.10.3430.10">
    <property type="entry name" value="Ammonium transporter AmtB like domains"/>
    <property type="match status" value="1"/>
</dbReference>
<name>A0A815W8F2_9BILA</name>
<feature type="transmembrane region" description="Helical" evidence="8">
    <location>
        <begin position="192"/>
        <end position="213"/>
    </location>
</feature>
<dbReference type="Pfam" id="PF00909">
    <property type="entry name" value="Ammonium_transp"/>
    <property type="match status" value="1"/>
</dbReference>
<dbReference type="AlphaFoldDB" id="A0A815W8F2"/>
<feature type="transmembrane region" description="Helical" evidence="8">
    <location>
        <begin position="228"/>
        <end position="248"/>
    </location>
</feature>
<comment type="subcellular location">
    <subcellularLocation>
        <location evidence="8">Cell membrane</location>
        <topology evidence="8">Multi-pass membrane protein</topology>
    </subcellularLocation>
    <subcellularLocation>
        <location evidence="1">Membrane</location>
        <topology evidence="1">Multi-pass membrane protein</topology>
    </subcellularLocation>
</comment>
<dbReference type="EMBL" id="CAJOBI010000018">
    <property type="protein sequence ID" value="CAF3782518.1"/>
    <property type="molecule type" value="Genomic_DNA"/>
</dbReference>
<dbReference type="InterPro" id="IPR024041">
    <property type="entry name" value="NH4_transpt_AmtB-like_dom"/>
</dbReference>
<dbReference type="EMBL" id="CAJNOW010002151">
    <property type="protein sequence ID" value="CAF1342449.1"/>
    <property type="molecule type" value="Genomic_DNA"/>
</dbReference>
<evidence type="ECO:0000313" key="13">
    <source>
        <dbReference type="EMBL" id="CAF3793591.1"/>
    </source>
</evidence>
<feature type="transmembrane region" description="Helical" evidence="8">
    <location>
        <begin position="352"/>
        <end position="369"/>
    </location>
</feature>
<dbReference type="InterPro" id="IPR018047">
    <property type="entry name" value="Ammonium_transpt_CS"/>
</dbReference>
<keyword evidence="6 8" id="KW-0472">Membrane</keyword>
<evidence type="ECO:0000313" key="14">
    <source>
        <dbReference type="EMBL" id="CAF3818677.1"/>
    </source>
</evidence>